<feature type="compositionally biased region" description="Polar residues" evidence="2">
    <location>
        <begin position="326"/>
        <end position="341"/>
    </location>
</feature>
<feature type="compositionally biased region" description="Low complexity" evidence="2">
    <location>
        <begin position="575"/>
        <end position="587"/>
    </location>
</feature>
<dbReference type="PROSITE" id="PS50969">
    <property type="entry name" value="FCP1"/>
    <property type="match status" value="1"/>
</dbReference>
<evidence type="ECO:0000313" key="4">
    <source>
        <dbReference type="EMBL" id="EAS02248.2"/>
    </source>
</evidence>
<feature type="region of interest" description="Disordered" evidence="2">
    <location>
        <begin position="271"/>
        <end position="297"/>
    </location>
</feature>
<sequence>MHLRPSQNDFDHQLGGFGSGQTYSNYHNNMYSQQGSSYGYANSNSYGQPLHHGVGYSNSQASQSVEIFSPKSFLSQNVSPKSPLLQSQQTLMNGGKMQNGNGLIVNSGSSISQQQLNQQINYSNSASNLSTKRDYLSPTNRLQQQSATSSLQLQQQIQQQPLHPQQNQLLQQQQFQQNQPLKNNFFQQSSNQIDNQNLYQGGYSVLNQQSSLQNQMLPQSATNGFGKKQQAPALQQQQQQQQQQFSQNNQQHYQLQQQQLKQTQLGMNAKVSPSAANANQNNTFSQQQSSQVQSGVVVSDMRHLSADALKDKENLQNPLQKIYYDQPSTKAQSTQKSSILGNQAMRPSSREGYTNSTQSSTLNSNRQQIRASTNSNQLDNRLQRNSYSQQNLKTSNLNSTALGQNINNSQMKENLLMNGNYAFSMTNQSQPQGIYEQQSQIGYQPQKNSHMYQSGIVQTNSQLSNHNMKRSEIIEMKHSNYLNSPKYVPANGNQQYVQQQLDTKESMDKKENYTLFPSNQNTKDKPFTADTRSIRQKSQYKDTSSQGNNNSSLQIENNPNSNSMTSQRKELQRVSSATTTYAAAQSQKKSQNFKYKTAKTSKISLQRDSQTPKSGEDKKINFSSDTKQMSDISQKEVSYGINTSSSSTTLRNNFVGTSQSQYIQPRQSAVLERKNDKSAALFNDTKGKQAQSTILTSAEQPNISTVNKSKSPNNLDGKKVGESRVYSDEYQEYKKLQEKLNYLESKIMSIKTNIDSTYQKEKEEQRKESLTGQQLTDQNSVLSATRTLNSLNQTQSNKNSASTANLTTLPSTSLQTGAQSTPQGYLSPSTQSKMNHDSYSRSSLCSPDQAPSSNSTANKYSRDEELLYPSSNTSNLKATTNSFSLEQNSTKASASKQGVSSSTINLYLKNGMNNQTQSTSSLNQVANTSLNYTSNSTQNATAVSQSEQTISQTSNKASANNPLSSFVTQVNRGSGIPLSPKTATNTAKRTKIEEKISSTIQYDPSQINTSLQPSIPKSYLNKSQQQQQLTQQNQSKIQDGSVASSSVNNSSSKSNNASYKKRDDSDSIDGSVSQQGTAYYPSSTKNQTSQGKNSLILTKNSAETQSAQSLKNSNILASPTNNSAYKKNIQTTPPYIYYISPIIKSYMEPQNVSPFASLAREHLIQTMQAISFSRMLKPASQKVIDEKKVHLPIRRDNKKTLVFDLDETLIHCNENANIPSDVILPIRFPTGEVIEAGINVRPYCMEILQELSKFYEIIVFTASHSCYANVVLDYLDPKGQYITGRLFRENCVTTEEGVYIKDLRVIANRNLSDIVLVDNAAYSFGFQIDNGIPIIPFYDNKSDAELKHLIHFMKSIHNVRDLREIVRKFLKIGSFSEFSDPHTLIQNLFDDLIY</sequence>
<dbReference type="GeneID" id="7841317"/>
<feature type="compositionally biased region" description="Polar residues" evidence="2">
    <location>
        <begin position="937"/>
        <end position="972"/>
    </location>
</feature>
<dbReference type="SMART" id="SM00577">
    <property type="entry name" value="CPDc"/>
    <property type="match status" value="1"/>
</dbReference>
<dbReference type="Gene3D" id="3.40.50.1000">
    <property type="entry name" value="HAD superfamily/HAD-like"/>
    <property type="match status" value="1"/>
</dbReference>
<dbReference type="InterPro" id="IPR036412">
    <property type="entry name" value="HAD-like_sf"/>
</dbReference>
<feature type="region of interest" description="Disordered" evidence="2">
    <location>
        <begin position="514"/>
        <end position="634"/>
    </location>
</feature>
<feature type="region of interest" description="Disordered" evidence="2">
    <location>
        <begin position="218"/>
        <end position="259"/>
    </location>
</feature>
<feature type="compositionally biased region" description="Polar residues" evidence="2">
    <location>
        <begin position="840"/>
        <end position="859"/>
    </location>
</feature>
<keyword evidence="1" id="KW-0175">Coiled coil</keyword>
<feature type="compositionally biased region" description="Low complexity" evidence="2">
    <location>
        <begin position="142"/>
        <end position="169"/>
    </location>
</feature>
<gene>
    <name evidence="4" type="ORF">TTHERM_00622680</name>
</gene>
<dbReference type="InterPro" id="IPR050365">
    <property type="entry name" value="TIM50"/>
</dbReference>
<dbReference type="InterPro" id="IPR011948">
    <property type="entry name" value="Dullard_phosphatase"/>
</dbReference>
<feature type="coiled-coil region" evidence="1">
    <location>
        <begin position="726"/>
        <end position="753"/>
    </location>
</feature>
<feature type="compositionally biased region" description="Low complexity" evidence="2">
    <location>
        <begin position="1020"/>
        <end position="1058"/>
    </location>
</feature>
<feature type="region of interest" description="Disordered" evidence="2">
    <location>
        <begin position="759"/>
        <end position="780"/>
    </location>
</feature>
<feature type="compositionally biased region" description="Low complexity" evidence="2">
    <location>
        <begin position="285"/>
        <end position="297"/>
    </location>
</feature>
<keyword evidence="5" id="KW-1185">Reference proteome</keyword>
<feature type="compositionally biased region" description="Low complexity" evidence="2">
    <location>
        <begin position="354"/>
        <end position="368"/>
    </location>
</feature>
<feature type="compositionally biased region" description="Basic and acidic residues" evidence="2">
    <location>
        <begin position="759"/>
        <end position="769"/>
    </location>
</feature>
<dbReference type="Pfam" id="PF03031">
    <property type="entry name" value="NIF"/>
    <property type="match status" value="1"/>
</dbReference>
<feature type="region of interest" description="Disordered" evidence="2">
    <location>
        <begin position="810"/>
        <end position="861"/>
    </location>
</feature>
<feature type="region of interest" description="Disordered" evidence="2">
    <location>
        <begin position="140"/>
        <end position="169"/>
    </location>
</feature>
<feature type="region of interest" description="Disordered" evidence="2">
    <location>
        <begin position="937"/>
        <end position="989"/>
    </location>
</feature>
<feature type="compositionally biased region" description="Polar residues" evidence="2">
    <location>
        <begin position="588"/>
        <end position="613"/>
    </location>
</feature>
<feature type="compositionally biased region" description="Polar residues" evidence="2">
    <location>
        <begin position="810"/>
        <end position="833"/>
    </location>
</feature>
<evidence type="ECO:0000256" key="1">
    <source>
        <dbReference type="SAM" id="Coils"/>
    </source>
</evidence>
<dbReference type="EMBL" id="GG662540">
    <property type="protein sequence ID" value="EAS02248.2"/>
    <property type="molecule type" value="Genomic_DNA"/>
</dbReference>
<feature type="region of interest" description="Disordered" evidence="2">
    <location>
        <begin position="1004"/>
        <end position="1091"/>
    </location>
</feature>
<protein>
    <submittedName>
        <fullName evidence="4">NLI interacting factor-like phosphatase</fullName>
    </submittedName>
</protein>
<dbReference type="InParanoid" id="Q241B6"/>
<dbReference type="RefSeq" id="XP_001022493.2">
    <property type="nucleotide sequence ID" value="XM_001022493.2"/>
</dbReference>
<feature type="compositionally biased region" description="Polar residues" evidence="2">
    <location>
        <begin position="1068"/>
        <end position="1091"/>
    </location>
</feature>
<feature type="domain" description="FCP1 homology" evidence="3">
    <location>
        <begin position="1194"/>
        <end position="1356"/>
    </location>
</feature>
<feature type="compositionally biased region" description="Polar residues" evidence="2">
    <location>
        <begin position="369"/>
        <end position="382"/>
    </location>
</feature>
<feature type="compositionally biased region" description="Low complexity" evidence="2">
    <location>
        <begin position="229"/>
        <end position="259"/>
    </location>
</feature>
<dbReference type="InterPro" id="IPR023214">
    <property type="entry name" value="HAD_sf"/>
</dbReference>
<dbReference type="KEGG" id="tet:TTHERM_00622680"/>
<dbReference type="NCBIfam" id="TIGR02251">
    <property type="entry name" value="HIF-SF_euk"/>
    <property type="match status" value="1"/>
</dbReference>
<dbReference type="CDD" id="cd07521">
    <property type="entry name" value="HAD_FCP1-like"/>
    <property type="match status" value="1"/>
</dbReference>
<proteinExistence type="predicted"/>
<feature type="compositionally biased region" description="Polar residues" evidence="2">
    <location>
        <begin position="274"/>
        <end position="284"/>
    </location>
</feature>
<reference evidence="5" key="1">
    <citation type="journal article" date="2006" name="PLoS Biol.">
        <title>Macronuclear genome sequence of the ciliate Tetrahymena thermophila, a model eukaryote.</title>
        <authorList>
            <person name="Eisen J.A."/>
            <person name="Coyne R.S."/>
            <person name="Wu M."/>
            <person name="Wu D."/>
            <person name="Thiagarajan M."/>
            <person name="Wortman J.R."/>
            <person name="Badger J.H."/>
            <person name="Ren Q."/>
            <person name="Amedeo P."/>
            <person name="Jones K.M."/>
            <person name="Tallon L.J."/>
            <person name="Delcher A.L."/>
            <person name="Salzberg S.L."/>
            <person name="Silva J.C."/>
            <person name="Haas B.J."/>
            <person name="Majoros W.H."/>
            <person name="Farzad M."/>
            <person name="Carlton J.M."/>
            <person name="Smith R.K. Jr."/>
            <person name="Garg J."/>
            <person name="Pearlman R.E."/>
            <person name="Karrer K.M."/>
            <person name="Sun L."/>
            <person name="Manning G."/>
            <person name="Elde N.C."/>
            <person name="Turkewitz A.P."/>
            <person name="Asai D.J."/>
            <person name="Wilkes D.E."/>
            <person name="Wang Y."/>
            <person name="Cai H."/>
            <person name="Collins K."/>
            <person name="Stewart B.A."/>
            <person name="Lee S.R."/>
            <person name="Wilamowska K."/>
            <person name="Weinberg Z."/>
            <person name="Ruzzo W.L."/>
            <person name="Wloga D."/>
            <person name="Gaertig J."/>
            <person name="Frankel J."/>
            <person name="Tsao C.-C."/>
            <person name="Gorovsky M.A."/>
            <person name="Keeling P.J."/>
            <person name="Waller R.F."/>
            <person name="Patron N.J."/>
            <person name="Cherry J.M."/>
            <person name="Stover N.A."/>
            <person name="Krieger C.J."/>
            <person name="del Toro C."/>
            <person name="Ryder H.F."/>
            <person name="Williamson S.C."/>
            <person name="Barbeau R.A."/>
            <person name="Hamilton E.P."/>
            <person name="Orias E."/>
        </authorList>
    </citation>
    <scope>NUCLEOTIDE SEQUENCE [LARGE SCALE GENOMIC DNA]</scope>
    <source>
        <strain evidence="5">SB210</strain>
    </source>
</reference>
<dbReference type="FunFam" id="3.40.50.1000:FF:000121">
    <property type="entry name" value="Uncharacterized protein"/>
    <property type="match status" value="1"/>
</dbReference>
<organism evidence="4 5">
    <name type="scientific">Tetrahymena thermophila (strain SB210)</name>
    <dbReference type="NCBI Taxonomy" id="312017"/>
    <lineage>
        <taxon>Eukaryota</taxon>
        <taxon>Sar</taxon>
        <taxon>Alveolata</taxon>
        <taxon>Ciliophora</taxon>
        <taxon>Intramacronucleata</taxon>
        <taxon>Oligohymenophorea</taxon>
        <taxon>Hymenostomatida</taxon>
        <taxon>Tetrahymenina</taxon>
        <taxon>Tetrahymenidae</taxon>
        <taxon>Tetrahymena</taxon>
    </lineage>
</organism>
<dbReference type="STRING" id="312017.Q241B6"/>
<dbReference type="OrthoDB" id="277011at2759"/>
<feature type="compositionally biased region" description="Polar residues" evidence="2">
    <location>
        <begin position="621"/>
        <end position="634"/>
    </location>
</feature>
<dbReference type="InterPro" id="IPR004274">
    <property type="entry name" value="FCP1_dom"/>
</dbReference>
<dbReference type="PANTHER" id="PTHR12210">
    <property type="entry name" value="DULLARD PROTEIN PHOSPHATASE"/>
    <property type="match status" value="1"/>
</dbReference>
<feature type="compositionally biased region" description="Polar residues" evidence="2">
    <location>
        <begin position="541"/>
        <end position="566"/>
    </location>
</feature>
<evidence type="ECO:0000259" key="3">
    <source>
        <dbReference type="PROSITE" id="PS50969"/>
    </source>
</evidence>
<dbReference type="eggNOG" id="KOG1605">
    <property type="taxonomic scope" value="Eukaryota"/>
</dbReference>
<dbReference type="HOGENOM" id="CLU_254830_0_0_1"/>
<dbReference type="SUPFAM" id="SSF56784">
    <property type="entry name" value="HAD-like"/>
    <property type="match status" value="1"/>
</dbReference>
<accession>Q241B6</accession>
<dbReference type="Proteomes" id="UP000009168">
    <property type="component" value="Unassembled WGS sequence"/>
</dbReference>
<evidence type="ECO:0000256" key="2">
    <source>
        <dbReference type="SAM" id="MobiDB-lite"/>
    </source>
</evidence>
<feature type="region of interest" description="Disordered" evidence="2">
    <location>
        <begin position="323"/>
        <end position="382"/>
    </location>
</feature>
<evidence type="ECO:0000313" key="5">
    <source>
        <dbReference type="Proteomes" id="UP000009168"/>
    </source>
</evidence>
<feature type="compositionally biased region" description="Polar residues" evidence="2">
    <location>
        <begin position="1004"/>
        <end position="1015"/>
    </location>
</feature>
<name>Q241B6_TETTS</name>
<feature type="compositionally biased region" description="Polar residues" evidence="2">
    <location>
        <begin position="770"/>
        <end position="780"/>
    </location>
</feature>
<dbReference type="GO" id="GO:0016791">
    <property type="term" value="F:phosphatase activity"/>
    <property type="evidence" value="ECO:0007669"/>
    <property type="project" value="InterPro"/>
</dbReference>